<reference evidence="10 12" key="2">
    <citation type="submission" date="2018-11" db="EMBL/GenBank/DDBJ databases">
        <authorList>
            <consortium name="Pathogen Informatics"/>
        </authorList>
    </citation>
    <scope>NUCLEOTIDE SEQUENCE [LARGE SCALE GENOMIC DNA]</scope>
</reference>
<dbReference type="Proteomes" id="UP000038040">
    <property type="component" value="Unplaced"/>
</dbReference>
<dbReference type="PANTHER" id="PTHR21304:SF0">
    <property type="entry name" value="MICOS COMPLEX SUBUNIT MIC10"/>
    <property type="match status" value="1"/>
</dbReference>
<dbReference type="OrthoDB" id="1916310at2759"/>
<dbReference type="WBParaSite" id="DME_0000679001-mRNA-1">
    <property type="protein sequence ID" value="DME_0000679001-mRNA-1"/>
    <property type="gene ID" value="DME_0000679001"/>
</dbReference>
<dbReference type="AlphaFoldDB" id="A0A0N4UGZ8"/>
<comment type="subcellular location">
    <subcellularLocation>
        <location evidence="2 9">Mitochondrion inner membrane</location>
        <topology evidence="2 9">Single-pass membrane protein</topology>
    </subcellularLocation>
</comment>
<evidence type="ECO:0000256" key="2">
    <source>
        <dbReference type="ARBA" id="ARBA00004434"/>
    </source>
</evidence>
<evidence type="ECO:0000256" key="5">
    <source>
        <dbReference type="ARBA" id="ARBA00022792"/>
    </source>
</evidence>
<dbReference type="GO" id="GO:0061617">
    <property type="term" value="C:MICOS complex"/>
    <property type="evidence" value="ECO:0007669"/>
    <property type="project" value="UniProtKB-UniRule"/>
</dbReference>
<evidence type="ECO:0000313" key="11">
    <source>
        <dbReference type="Proteomes" id="UP000038040"/>
    </source>
</evidence>
<evidence type="ECO:0000256" key="1">
    <source>
        <dbReference type="ARBA" id="ARBA00002689"/>
    </source>
</evidence>
<keyword evidence="5 9" id="KW-0999">Mitochondrion inner membrane</keyword>
<keyword evidence="8 9" id="KW-0472">Membrane</keyword>
<sequence length="106" mass="11611">MVMKSTRSEDLMGEKVDRCIADSILKICGGLAIGIVSSVALFKGRLFPVWFGSGVGLGMGWSNCRHDFQSPFLLHGRKILTDHINSSNNSKAEYTILIEPATFHPS</sequence>
<evidence type="ECO:0000313" key="12">
    <source>
        <dbReference type="Proteomes" id="UP000274756"/>
    </source>
</evidence>
<keyword evidence="7 9" id="KW-0496">Mitochondrion</keyword>
<feature type="transmembrane region" description="Helical" evidence="9">
    <location>
        <begin position="20"/>
        <end position="42"/>
    </location>
</feature>
<organism evidence="11 13">
    <name type="scientific">Dracunculus medinensis</name>
    <name type="common">Guinea worm</name>
    <dbReference type="NCBI Taxonomy" id="318479"/>
    <lineage>
        <taxon>Eukaryota</taxon>
        <taxon>Metazoa</taxon>
        <taxon>Ecdysozoa</taxon>
        <taxon>Nematoda</taxon>
        <taxon>Chromadorea</taxon>
        <taxon>Rhabditida</taxon>
        <taxon>Spirurina</taxon>
        <taxon>Dracunculoidea</taxon>
        <taxon>Dracunculidae</taxon>
        <taxon>Dracunculus</taxon>
    </lineage>
</organism>
<dbReference type="STRING" id="318479.A0A0N4UGZ8"/>
<evidence type="ECO:0000256" key="9">
    <source>
        <dbReference type="RuleBase" id="RU363011"/>
    </source>
</evidence>
<dbReference type="Pfam" id="PF04418">
    <property type="entry name" value="DUF543"/>
    <property type="match status" value="1"/>
</dbReference>
<comment type="subunit">
    <text evidence="9">Component of the mitochondrial contact site and cristae organizing system (MICOS) complex.</text>
</comment>
<dbReference type="EMBL" id="UYYG01000020">
    <property type="protein sequence ID" value="VDN51431.1"/>
    <property type="molecule type" value="Genomic_DNA"/>
</dbReference>
<name>A0A0N4UGZ8_DRAME</name>
<dbReference type="Proteomes" id="UP000274756">
    <property type="component" value="Unassembled WGS sequence"/>
</dbReference>
<evidence type="ECO:0000256" key="6">
    <source>
        <dbReference type="ARBA" id="ARBA00022989"/>
    </source>
</evidence>
<reference evidence="13" key="1">
    <citation type="submission" date="2017-02" db="UniProtKB">
        <authorList>
            <consortium name="WormBaseParasite"/>
        </authorList>
    </citation>
    <scope>IDENTIFICATION</scope>
</reference>
<evidence type="ECO:0000256" key="8">
    <source>
        <dbReference type="ARBA" id="ARBA00023136"/>
    </source>
</evidence>
<dbReference type="PANTHER" id="PTHR21304">
    <property type="entry name" value="MICOS COMPLEX SUBUNIT MIC10"/>
    <property type="match status" value="1"/>
</dbReference>
<proteinExistence type="inferred from homology"/>
<gene>
    <name evidence="10" type="ORF">DME_LOCUS1404</name>
</gene>
<evidence type="ECO:0000313" key="13">
    <source>
        <dbReference type="WBParaSite" id="DME_0000679001-mRNA-1"/>
    </source>
</evidence>
<keyword evidence="6 9" id="KW-1133">Transmembrane helix</keyword>
<accession>A0A0N4UGZ8</accession>
<evidence type="ECO:0000313" key="10">
    <source>
        <dbReference type="EMBL" id="VDN51431.1"/>
    </source>
</evidence>
<comment type="function">
    <text evidence="1 9">Component of the MICOS complex, a large protein complex of the mitochondrial inner membrane that plays crucial roles in the maintenance of crista junctions, inner membrane architecture, and formation of contact sites to the outer membrane.</text>
</comment>
<evidence type="ECO:0000256" key="3">
    <source>
        <dbReference type="ARBA" id="ARBA00006792"/>
    </source>
</evidence>
<comment type="similarity">
    <text evidence="3 9">Belongs to the MICOS complex subunit Mic10 family.</text>
</comment>
<dbReference type="InterPro" id="IPR007512">
    <property type="entry name" value="Mic10"/>
</dbReference>
<evidence type="ECO:0000256" key="7">
    <source>
        <dbReference type="ARBA" id="ARBA00023128"/>
    </source>
</evidence>
<evidence type="ECO:0000256" key="4">
    <source>
        <dbReference type="ARBA" id="ARBA00022692"/>
    </source>
</evidence>
<protein>
    <recommendedName>
        <fullName evidence="9">MICOS complex subunit MIC10</fullName>
    </recommendedName>
</protein>
<keyword evidence="12" id="KW-1185">Reference proteome</keyword>
<keyword evidence="4 9" id="KW-0812">Transmembrane</keyword>